<proteinExistence type="predicted"/>
<dbReference type="InterPro" id="IPR008869">
    <property type="entry name" value="MlaC/ttg2D"/>
</dbReference>
<dbReference type="STRING" id="1470200.PL75_05005"/>
<dbReference type="Proteomes" id="UP000036027">
    <property type="component" value="Unassembled WGS sequence"/>
</dbReference>
<protein>
    <submittedName>
        <fullName evidence="2">Transporter</fullName>
    </submittedName>
</protein>
<dbReference type="InterPro" id="IPR042245">
    <property type="entry name" value="Tgt2/MlaC_sf"/>
</dbReference>
<feature type="chain" id="PRO_5005246741" evidence="1">
    <location>
        <begin position="23"/>
        <end position="200"/>
    </location>
</feature>
<dbReference type="Pfam" id="PF05494">
    <property type="entry name" value="MlaC"/>
    <property type="match status" value="1"/>
</dbReference>
<sequence>MKKSAIMSALGIGVLSISMAFATPQQAVSQVRNNATEVLSILKNANGSNDASIRKQAENYAMPYFDFQRMTALAVGNPWRQASNAQKQALTREFQTLLIRTYSGTMLKFKNSKVTIKDNPVVNRGGKEVIVRAEIVAAGGGKPVNMDFTTYQSGNRYRVYNVAVEGASLVTVYRNQFGETIKNKGIDGLIAELRAKNGSR</sequence>
<keyword evidence="1" id="KW-0732">Signal</keyword>
<reference evidence="2 3" key="1">
    <citation type="submission" date="2014-11" db="EMBL/GenBank/DDBJ databases">
        <title>Genome of a novel goose pathogen.</title>
        <authorList>
            <person name="Hansen C.M."/>
            <person name="Hueffer K."/>
            <person name="Choi S.C."/>
        </authorList>
    </citation>
    <scope>NUCLEOTIDE SEQUENCE [LARGE SCALE GENOMIC DNA]</scope>
    <source>
        <strain evidence="2 3">KH1503</strain>
    </source>
</reference>
<keyword evidence="3" id="KW-1185">Reference proteome</keyword>
<dbReference type="PATRIC" id="fig|1470200.3.peg.2166"/>
<gene>
    <name evidence="2" type="ORF">PL75_05005</name>
</gene>
<name>A0A0J0YSG6_9NEIS</name>
<accession>A0A0J0YSG6</accession>
<feature type="signal peptide" evidence="1">
    <location>
        <begin position="1"/>
        <end position="22"/>
    </location>
</feature>
<evidence type="ECO:0000313" key="2">
    <source>
        <dbReference type="EMBL" id="KLT73037.1"/>
    </source>
</evidence>
<dbReference type="EMBL" id="JTDO01000006">
    <property type="protein sequence ID" value="KLT73037.1"/>
    <property type="molecule type" value="Genomic_DNA"/>
</dbReference>
<dbReference type="PANTHER" id="PTHR36573">
    <property type="entry name" value="INTERMEMBRANE PHOSPHOLIPID TRANSPORT SYSTEM BINDING PROTEIN MLAC"/>
    <property type="match status" value="1"/>
</dbReference>
<organism evidence="2 3">
    <name type="scientific">Neisseria arctica</name>
    <dbReference type="NCBI Taxonomy" id="1470200"/>
    <lineage>
        <taxon>Bacteria</taxon>
        <taxon>Pseudomonadati</taxon>
        <taxon>Pseudomonadota</taxon>
        <taxon>Betaproteobacteria</taxon>
        <taxon>Neisseriales</taxon>
        <taxon>Neisseriaceae</taxon>
        <taxon>Neisseria</taxon>
    </lineage>
</organism>
<evidence type="ECO:0000313" key="3">
    <source>
        <dbReference type="Proteomes" id="UP000036027"/>
    </source>
</evidence>
<dbReference type="RefSeq" id="WP_047760829.1">
    <property type="nucleotide sequence ID" value="NZ_CP091510.1"/>
</dbReference>
<dbReference type="AlphaFoldDB" id="A0A0J0YSG6"/>
<dbReference type="OrthoDB" id="9798905at2"/>
<comment type="caution">
    <text evidence="2">The sequence shown here is derived from an EMBL/GenBank/DDBJ whole genome shotgun (WGS) entry which is preliminary data.</text>
</comment>
<dbReference type="Gene3D" id="3.10.450.710">
    <property type="entry name" value="Tgt2/MlaC"/>
    <property type="match status" value="1"/>
</dbReference>
<evidence type="ECO:0000256" key="1">
    <source>
        <dbReference type="SAM" id="SignalP"/>
    </source>
</evidence>
<dbReference type="PIRSF" id="PIRSF004649">
    <property type="entry name" value="MlaC"/>
    <property type="match status" value="1"/>
</dbReference>
<dbReference type="PANTHER" id="PTHR36573:SF1">
    <property type="entry name" value="INTERMEMBRANE PHOSPHOLIPID TRANSPORT SYSTEM BINDING PROTEIN MLAC"/>
    <property type="match status" value="1"/>
</dbReference>